<evidence type="ECO:0000313" key="8">
    <source>
        <dbReference type="Proteomes" id="UP000077763"/>
    </source>
</evidence>
<protein>
    <recommendedName>
        <fullName evidence="5">Hemerythrin-like domain-containing protein</fullName>
    </recommendedName>
</protein>
<dbReference type="PANTHER" id="PTHR37164">
    <property type="entry name" value="BACTERIOHEMERYTHRIN"/>
    <property type="match status" value="1"/>
</dbReference>
<dbReference type="InterPro" id="IPR012827">
    <property type="entry name" value="Hemerythrin_metal-bd"/>
</dbReference>
<dbReference type="InterPro" id="IPR035938">
    <property type="entry name" value="Hemerythrin-like_sf"/>
</dbReference>
<dbReference type="EMBL" id="LUUH01000077">
    <property type="protein sequence ID" value="OAI00387.1"/>
    <property type="molecule type" value="Genomic_DNA"/>
</dbReference>
<dbReference type="SUPFAM" id="SSF47188">
    <property type="entry name" value="Hemerythrin-like"/>
    <property type="match status" value="1"/>
</dbReference>
<dbReference type="GO" id="GO:0005344">
    <property type="term" value="F:oxygen carrier activity"/>
    <property type="evidence" value="ECO:0007669"/>
    <property type="project" value="UniProtKB-KW"/>
</dbReference>
<dbReference type="Proteomes" id="UP000077763">
    <property type="component" value="Unassembled WGS sequence"/>
</dbReference>
<dbReference type="InterPro" id="IPR012312">
    <property type="entry name" value="Hemerythrin-like"/>
</dbReference>
<gene>
    <name evidence="7" type="ORF">A1332_09190</name>
    <name evidence="6" type="ORF">A1353_01440</name>
</gene>
<accession>A0A177M3T9</accession>
<dbReference type="OrthoDB" id="1122424at2"/>
<keyword evidence="2" id="KW-0561">Oxygen transport</keyword>
<dbReference type="InterPro" id="IPR050669">
    <property type="entry name" value="Hemerythrin"/>
</dbReference>
<evidence type="ECO:0000256" key="1">
    <source>
        <dbReference type="ARBA" id="ARBA00010587"/>
    </source>
</evidence>
<name>A0A177M3T9_METMH</name>
<evidence type="ECO:0000313" key="6">
    <source>
        <dbReference type="EMBL" id="OAI00387.1"/>
    </source>
</evidence>
<comment type="similarity">
    <text evidence="1">Belongs to the hemerythrin family.</text>
</comment>
<evidence type="ECO:0000256" key="3">
    <source>
        <dbReference type="ARBA" id="ARBA00022723"/>
    </source>
</evidence>
<dbReference type="InterPro" id="IPR016131">
    <property type="entry name" value="Haemerythrin_Fe_BS"/>
</dbReference>
<evidence type="ECO:0000313" key="7">
    <source>
        <dbReference type="EMBL" id="OAI07293.1"/>
    </source>
</evidence>
<dbReference type="EMBL" id="LUUG01000051">
    <property type="protein sequence ID" value="OAI07293.1"/>
    <property type="molecule type" value="Genomic_DNA"/>
</dbReference>
<proteinExistence type="inferred from homology"/>
<dbReference type="PROSITE" id="PS00550">
    <property type="entry name" value="HEMERYTHRINS"/>
    <property type="match status" value="1"/>
</dbReference>
<dbReference type="AlphaFoldDB" id="A0A177M3T9"/>
<organism evidence="6 8">
    <name type="scientific">Methylomonas methanica</name>
    <dbReference type="NCBI Taxonomy" id="421"/>
    <lineage>
        <taxon>Bacteria</taxon>
        <taxon>Pseudomonadati</taxon>
        <taxon>Pseudomonadota</taxon>
        <taxon>Gammaproteobacteria</taxon>
        <taxon>Methylococcales</taxon>
        <taxon>Methylococcaceae</taxon>
        <taxon>Methylomonas</taxon>
    </lineage>
</organism>
<dbReference type="Proteomes" id="UP000078090">
    <property type="component" value="Unassembled WGS sequence"/>
</dbReference>
<sequence>MGGMDAKKSGWFVNRAIRFFLGAIYQAGQMLKWDSKYELGNDRIDAEHRIFLSLIVDFHDAAEQDTPKDKLLRIFKEICKYAEFHFLSEENIMIDHRYPEQEHHINSHAKLLAEANNKLQSGSISADDAFNFLFNWFAFHTSSEDKKLVGYIESGTDK</sequence>
<dbReference type="CDD" id="cd12107">
    <property type="entry name" value="Hemerythrin"/>
    <property type="match status" value="1"/>
</dbReference>
<dbReference type="GO" id="GO:0046872">
    <property type="term" value="F:metal ion binding"/>
    <property type="evidence" value="ECO:0007669"/>
    <property type="project" value="UniProtKB-KW"/>
</dbReference>
<feature type="domain" description="Hemerythrin-like" evidence="5">
    <location>
        <begin position="41"/>
        <end position="151"/>
    </location>
</feature>
<evidence type="ECO:0000313" key="9">
    <source>
        <dbReference type="Proteomes" id="UP000078090"/>
    </source>
</evidence>
<keyword evidence="2" id="KW-0813">Transport</keyword>
<evidence type="ECO:0000256" key="2">
    <source>
        <dbReference type="ARBA" id="ARBA00022621"/>
    </source>
</evidence>
<reference evidence="8 9" key="1">
    <citation type="submission" date="2016-03" db="EMBL/GenBank/DDBJ databases">
        <authorList>
            <person name="Ploux O."/>
        </authorList>
    </citation>
    <scope>NUCLEOTIDE SEQUENCE [LARGE SCALE GENOMIC DNA]</scope>
    <source>
        <strain evidence="7 9">R-45363</strain>
        <strain evidence="6 8">R-45371</strain>
    </source>
</reference>
<dbReference type="Gene3D" id="1.20.120.50">
    <property type="entry name" value="Hemerythrin-like"/>
    <property type="match status" value="1"/>
</dbReference>
<evidence type="ECO:0000259" key="5">
    <source>
        <dbReference type="Pfam" id="PF01814"/>
    </source>
</evidence>
<dbReference type="NCBIfam" id="TIGR02481">
    <property type="entry name" value="hemeryth_dom"/>
    <property type="match status" value="1"/>
</dbReference>
<dbReference type="Pfam" id="PF01814">
    <property type="entry name" value="Hemerythrin"/>
    <property type="match status" value="1"/>
</dbReference>
<keyword evidence="3" id="KW-0479">Metal-binding</keyword>
<keyword evidence="4" id="KW-0408">Iron</keyword>
<dbReference type="PANTHER" id="PTHR37164:SF1">
    <property type="entry name" value="BACTERIOHEMERYTHRIN"/>
    <property type="match status" value="1"/>
</dbReference>
<evidence type="ECO:0000256" key="4">
    <source>
        <dbReference type="ARBA" id="ARBA00023004"/>
    </source>
</evidence>
<comment type="caution">
    <text evidence="6">The sequence shown here is derived from an EMBL/GenBank/DDBJ whole genome shotgun (WGS) entry which is preliminary data.</text>
</comment>